<dbReference type="SUPFAM" id="SSF56112">
    <property type="entry name" value="Protein kinase-like (PK-like)"/>
    <property type="match status" value="1"/>
</dbReference>
<keyword evidence="13" id="KW-1185">Reference proteome</keyword>
<evidence type="ECO:0000256" key="2">
    <source>
        <dbReference type="ARBA" id="ARBA00022679"/>
    </source>
</evidence>
<evidence type="ECO:0000256" key="9">
    <source>
        <dbReference type="SAM" id="Phobius"/>
    </source>
</evidence>
<dbReference type="Pfam" id="PF07714">
    <property type="entry name" value="PK_Tyr_Ser-Thr"/>
    <property type="match status" value="1"/>
</dbReference>
<dbReference type="InterPro" id="IPR011009">
    <property type="entry name" value="Kinase-like_dom_sf"/>
</dbReference>
<feature type="domain" description="Gnk2-homologous" evidence="11">
    <location>
        <begin position="1"/>
        <end position="75"/>
    </location>
</feature>
<dbReference type="Gene3D" id="3.30.200.20">
    <property type="entry name" value="Phosphorylase Kinase, domain 1"/>
    <property type="match status" value="1"/>
</dbReference>
<dbReference type="FunFam" id="3.30.430.20:FF:000015">
    <property type="entry name" value="Cysteine-rich receptor-like protein kinase 3"/>
    <property type="match status" value="1"/>
</dbReference>
<dbReference type="CDD" id="cd23509">
    <property type="entry name" value="Gnk2-like"/>
    <property type="match status" value="2"/>
</dbReference>
<evidence type="ECO:0000259" key="10">
    <source>
        <dbReference type="PROSITE" id="PS50011"/>
    </source>
</evidence>
<keyword evidence="8" id="KW-0675">Receptor</keyword>
<keyword evidence="3" id="KW-0732">Signal</keyword>
<dbReference type="PROSITE" id="PS51473">
    <property type="entry name" value="GNK2"/>
    <property type="match status" value="2"/>
</dbReference>
<evidence type="ECO:0000256" key="3">
    <source>
        <dbReference type="ARBA" id="ARBA00022729"/>
    </source>
</evidence>
<organism evidence="12 13">
    <name type="scientific">Ilex paraguariensis</name>
    <name type="common">yerba mate</name>
    <dbReference type="NCBI Taxonomy" id="185542"/>
    <lineage>
        <taxon>Eukaryota</taxon>
        <taxon>Viridiplantae</taxon>
        <taxon>Streptophyta</taxon>
        <taxon>Embryophyta</taxon>
        <taxon>Tracheophyta</taxon>
        <taxon>Spermatophyta</taxon>
        <taxon>Magnoliopsida</taxon>
        <taxon>eudicotyledons</taxon>
        <taxon>Gunneridae</taxon>
        <taxon>Pentapetalae</taxon>
        <taxon>asterids</taxon>
        <taxon>campanulids</taxon>
        <taxon>Aquifoliales</taxon>
        <taxon>Aquifoliaceae</taxon>
        <taxon>Ilex</taxon>
    </lineage>
</organism>
<evidence type="ECO:0000256" key="4">
    <source>
        <dbReference type="ARBA" id="ARBA00022737"/>
    </source>
</evidence>
<dbReference type="Gene3D" id="3.30.430.20">
    <property type="entry name" value="Gnk2 domain, C-X8-C-X2-C motif"/>
    <property type="match status" value="2"/>
</dbReference>
<evidence type="ECO:0008006" key="14">
    <source>
        <dbReference type="Google" id="ProtNLM"/>
    </source>
</evidence>
<keyword evidence="6" id="KW-0418">Kinase</keyword>
<gene>
    <name evidence="12" type="ORF">ILEXP_LOCUS52693</name>
</gene>
<feature type="transmembrane region" description="Helical" evidence="9">
    <location>
        <begin position="201"/>
        <end position="227"/>
    </location>
</feature>
<dbReference type="GO" id="GO:0004674">
    <property type="term" value="F:protein serine/threonine kinase activity"/>
    <property type="evidence" value="ECO:0007669"/>
    <property type="project" value="UniProtKB-KW"/>
</dbReference>
<dbReference type="PROSITE" id="PS50011">
    <property type="entry name" value="PROTEIN_KINASE_DOM"/>
    <property type="match status" value="1"/>
</dbReference>
<evidence type="ECO:0000256" key="6">
    <source>
        <dbReference type="ARBA" id="ARBA00022777"/>
    </source>
</evidence>
<dbReference type="FunFam" id="3.30.430.20:FF:000029">
    <property type="entry name" value="Cysteine-rich receptor-like protein kinase 42"/>
    <property type="match status" value="1"/>
</dbReference>
<dbReference type="InterPro" id="IPR002902">
    <property type="entry name" value="GNK2"/>
</dbReference>
<dbReference type="EMBL" id="CAUOFW020008385">
    <property type="protein sequence ID" value="CAK9182520.1"/>
    <property type="molecule type" value="Genomic_DNA"/>
</dbReference>
<evidence type="ECO:0000313" key="13">
    <source>
        <dbReference type="Proteomes" id="UP001642360"/>
    </source>
</evidence>
<dbReference type="PANTHER" id="PTHR47973">
    <property type="entry name" value="CYSTEINE-RICH RECEPTOR-LIKE PROTEIN KINASE 3"/>
    <property type="match status" value="1"/>
</dbReference>
<evidence type="ECO:0000256" key="7">
    <source>
        <dbReference type="ARBA" id="ARBA00022840"/>
    </source>
</evidence>
<keyword evidence="4" id="KW-0677">Repeat</keyword>
<comment type="caution">
    <text evidence="12">The sequence shown here is derived from an EMBL/GenBank/DDBJ whole genome shotgun (WGS) entry which is preliminary data.</text>
</comment>
<evidence type="ECO:0000256" key="1">
    <source>
        <dbReference type="ARBA" id="ARBA00022527"/>
    </source>
</evidence>
<evidence type="ECO:0000259" key="11">
    <source>
        <dbReference type="PROSITE" id="PS51473"/>
    </source>
</evidence>
<dbReference type="InterPro" id="IPR000719">
    <property type="entry name" value="Prot_kinase_dom"/>
</dbReference>
<feature type="non-terminal residue" evidence="12">
    <location>
        <position position="352"/>
    </location>
</feature>
<dbReference type="AlphaFoldDB" id="A0ABC8UNC7"/>
<dbReference type="Pfam" id="PF01657">
    <property type="entry name" value="Stress-antifung"/>
    <property type="match status" value="2"/>
</dbReference>
<evidence type="ECO:0000256" key="5">
    <source>
        <dbReference type="ARBA" id="ARBA00022741"/>
    </source>
</evidence>
<dbReference type="InterPro" id="IPR038408">
    <property type="entry name" value="GNK2_sf"/>
</dbReference>
<evidence type="ECO:0000313" key="12">
    <source>
        <dbReference type="EMBL" id="CAK9182520.1"/>
    </source>
</evidence>
<keyword evidence="9" id="KW-1133">Transmembrane helix</keyword>
<dbReference type="FunFam" id="3.30.200.20:FF:000177">
    <property type="entry name" value="Cysteine-rich receptor-like protein kinase 2"/>
    <property type="match status" value="1"/>
</dbReference>
<keyword evidence="2" id="KW-0808">Transferase</keyword>
<proteinExistence type="predicted"/>
<keyword evidence="1" id="KW-0723">Serine/threonine-protein kinase</keyword>
<evidence type="ECO:0000256" key="8">
    <source>
        <dbReference type="ARBA" id="ARBA00023170"/>
    </source>
</evidence>
<dbReference type="InterPro" id="IPR001245">
    <property type="entry name" value="Ser-Thr/Tyr_kinase_cat_dom"/>
</dbReference>
<reference evidence="12 13" key="1">
    <citation type="submission" date="2024-02" db="EMBL/GenBank/DDBJ databases">
        <authorList>
            <person name="Vignale AGUSTIN F."/>
            <person name="Sosa J E."/>
            <person name="Modenutti C."/>
        </authorList>
    </citation>
    <scope>NUCLEOTIDE SEQUENCE [LARGE SCALE GENOMIC DNA]</scope>
</reference>
<keyword evidence="9" id="KW-0812">Transmembrane</keyword>
<keyword evidence="5" id="KW-0547">Nucleotide-binding</keyword>
<keyword evidence="7" id="KW-0067">ATP-binding</keyword>
<sequence>MEVISQLVTSDDWGSHVVNSTPPVYGLAQCFQDLSHTDCLLCYAASRTRLPSCLPSISARIYLDGCFLRYDNYSFFNESTDPDRDTVNCSSPYGKLSGNEAERSDFQKRVGGLIENVTEIAVLDGGFGVFEMKGVYGLAQCWKTVSKDGCRECLEKAGQEVRGCLPSREGRGLNAGCYLRYSTVKFYSDSEKMKENSGVSIIGVTVAIALAVAVVLMLSLFAAYAAYVRLSKLKEEQNNLGQISNSFNRSGLNFKYETLEKATNYFNASRKLGQGGAGSVFKGTLPDGKTVAVKRLFFNTRQWVDEFFNEVNLISGIQHSNLVKLLGCSIEGPESLLVYEYVPNRSLNQFLF</sequence>
<dbReference type="GO" id="GO:0005524">
    <property type="term" value="F:ATP binding"/>
    <property type="evidence" value="ECO:0007669"/>
    <property type="project" value="UniProtKB-KW"/>
</dbReference>
<feature type="domain" description="Protein kinase" evidence="10">
    <location>
        <begin position="266"/>
        <end position="352"/>
    </location>
</feature>
<accession>A0ABC8UNC7</accession>
<dbReference type="InterPro" id="IPR052059">
    <property type="entry name" value="CR_Ser/Thr_kinase"/>
</dbReference>
<keyword evidence="9" id="KW-0472">Membrane</keyword>
<protein>
    <recommendedName>
        <fullName evidence="14">Cysteine-rich receptor-like protein kinase 42</fullName>
    </recommendedName>
</protein>
<name>A0ABC8UNC7_9AQUA</name>
<dbReference type="Proteomes" id="UP001642360">
    <property type="component" value="Unassembled WGS sequence"/>
</dbReference>
<feature type="domain" description="Gnk2-homologous" evidence="11">
    <location>
        <begin position="88"/>
        <end position="186"/>
    </location>
</feature>